<sequence length="463" mass="51550">MDILGIKPRVSIPKRKSWERIKDFNEVTLGYSEREALEEASRCLQCLNKPCIQGCPVGIDIPRFIKLIREQKYEEAYRIVKDRCPIPAITGRICPQEKQCERLCTLAKLGEPIAIGALERFVADWARENGVYIEEKSNNFKDSKVAVIGSGPAGIVVASDLARLGYEVTIFEALHIPGGVLSYGIPEFRLPKRIVNEEIKFIMEQGVNIELGVIVGKTVSIYDLLEEFDAVFIGTGAGHPRFLEIPGENLNYIYTANEFLTRINLMKAYLFPYYDTPIHRGRCVAVIGGGNTAMDAARSALRLGAEEVFVLYRRTRSEMPAREEEIRNAEEEGVKFLFLVQPVEFVGNDSGAVSEVKLMKMVLGEPDETGRPRPIATGEIVTLQVDTVINAIGFHPNPLIPMMTPEIKVDRRGRIIVDGEGRTTMPRVYAGGDIVVGEGTVIEAMGWGRRAAQTIHRDLSIGR</sequence>
<dbReference type="InterPro" id="IPR023753">
    <property type="entry name" value="FAD/NAD-binding_dom"/>
</dbReference>
<keyword evidence="3" id="KW-0560">Oxidoreductase</keyword>
<dbReference type="PRINTS" id="PR00419">
    <property type="entry name" value="ADXRDTASE"/>
</dbReference>
<comment type="caution">
    <text evidence="3">The sequence shown here is derived from an EMBL/GenBank/DDBJ whole genome shotgun (WGS) entry which is preliminary data.</text>
</comment>
<dbReference type="SUPFAM" id="SSF51971">
    <property type="entry name" value="Nucleotide-binding domain"/>
    <property type="match status" value="1"/>
</dbReference>
<dbReference type="EC" id="1.4.1.13" evidence="3"/>
<dbReference type="SUPFAM" id="SSF46548">
    <property type="entry name" value="alpha-helical ferredoxin"/>
    <property type="match status" value="1"/>
</dbReference>
<dbReference type="NCBIfam" id="TIGR01316">
    <property type="entry name" value="gltA"/>
    <property type="match status" value="1"/>
</dbReference>
<feature type="domain" description="Dihydroprymidine dehydrogenase" evidence="2">
    <location>
        <begin position="20"/>
        <end position="130"/>
    </location>
</feature>
<dbReference type="AlphaFoldDB" id="A0A7J3I6K6"/>
<dbReference type="Pfam" id="PF14691">
    <property type="entry name" value="Fer4_20"/>
    <property type="match status" value="1"/>
</dbReference>
<dbReference type="Gene3D" id="3.50.50.60">
    <property type="entry name" value="FAD/NAD(P)-binding domain"/>
    <property type="match status" value="2"/>
</dbReference>
<evidence type="ECO:0000313" key="4">
    <source>
        <dbReference type="EMBL" id="HGQ18634.1"/>
    </source>
</evidence>
<dbReference type="Pfam" id="PF07992">
    <property type="entry name" value="Pyr_redox_2"/>
    <property type="match status" value="1"/>
</dbReference>
<feature type="domain" description="FAD/NAD(P)-binding" evidence="1">
    <location>
        <begin position="144"/>
        <end position="445"/>
    </location>
</feature>
<dbReference type="EMBL" id="DTAI01000078">
    <property type="protein sequence ID" value="HGN36424.1"/>
    <property type="molecule type" value="Genomic_DNA"/>
</dbReference>
<organism evidence="3">
    <name type="scientific">Ignisphaera aggregans</name>
    <dbReference type="NCBI Taxonomy" id="334771"/>
    <lineage>
        <taxon>Archaea</taxon>
        <taxon>Thermoproteota</taxon>
        <taxon>Thermoprotei</taxon>
        <taxon>Desulfurococcales</taxon>
        <taxon>Desulfurococcaceae</taxon>
        <taxon>Ignisphaera</taxon>
    </lineage>
</organism>
<evidence type="ECO:0000313" key="3">
    <source>
        <dbReference type="EMBL" id="HGN36424.1"/>
    </source>
</evidence>
<dbReference type="InterPro" id="IPR009051">
    <property type="entry name" value="Helical_ferredxn"/>
</dbReference>
<dbReference type="PANTHER" id="PTHR42783">
    <property type="entry name" value="GLUTAMATE SYNTHASE [NADPH] SMALL CHAIN"/>
    <property type="match status" value="1"/>
</dbReference>
<dbReference type="EMBL" id="DTBZ01000127">
    <property type="protein sequence ID" value="HGQ18634.1"/>
    <property type="molecule type" value="Genomic_DNA"/>
</dbReference>
<gene>
    <name evidence="3" type="primary">gltA</name>
    <name evidence="3" type="ORF">ENT87_02595</name>
    <name evidence="4" type="ORF">ENU30_06660</name>
</gene>
<evidence type="ECO:0000259" key="1">
    <source>
        <dbReference type="Pfam" id="PF07992"/>
    </source>
</evidence>
<dbReference type="InterPro" id="IPR036188">
    <property type="entry name" value="FAD/NAD-bd_sf"/>
</dbReference>
<reference evidence="3" key="1">
    <citation type="journal article" date="2020" name="mSystems">
        <title>Genome- and Community-Level Interaction Insights into Carbon Utilization and Element Cycling Functions of Hydrothermarchaeota in Hydrothermal Sediment.</title>
        <authorList>
            <person name="Zhou Z."/>
            <person name="Liu Y."/>
            <person name="Xu W."/>
            <person name="Pan J."/>
            <person name="Luo Z.H."/>
            <person name="Li M."/>
        </authorList>
    </citation>
    <scope>NUCLEOTIDE SEQUENCE [LARGE SCALE GENOMIC DNA]</scope>
    <source>
        <strain evidence="3">SpSt-618</strain>
        <strain evidence="4">SpSt-657</strain>
    </source>
</reference>
<dbReference type="InterPro" id="IPR006004">
    <property type="entry name" value="SudA-like"/>
</dbReference>
<proteinExistence type="predicted"/>
<dbReference type="InterPro" id="IPR028261">
    <property type="entry name" value="DPD_II"/>
</dbReference>
<name>A0A7J3I6K6_9CREN</name>
<accession>A0A7J3I6K6</accession>
<dbReference type="Gene3D" id="1.10.1060.10">
    <property type="entry name" value="Alpha-helical ferredoxin"/>
    <property type="match status" value="1"/>
</dbReference>
<dbReference type="GO" id="GO:0004355">
    <property type="term" value="F:glutamate synthase (NADPH) activity"/>
    <property type="evidence" value="ECO:0007669"/>
    <property type="project" value="UniProtKB-EC"/>
</dbReference>
<dbReference type="GO" id="GO:0051536">
    <property type="term" value="F:iron-sulfur cluster binding"/>
    <property type="evidence" value="ECO:0007669"/>
    <property type="project" value="InterPro"/>
</dbReference>
<dbReference type="PANTHER" id="PTHR42783:SF3">
    <property type="entry name" value="GLUTAMATE SYNTHASE [NADPH] SMALL CHAIN-RELATED"/>
    <property type="match status" value="1"/>
</dbReference>
<evidence type="ECO:0000259" key="2">
    <source>
        <dbReference type="Pfam" id="PF14691"/>
    </source>
</evidence>
<protein>
    <submittedName>
        <fullName evidence="3">NADPH-dependent glutamate synthase</fullName>
        <ecNumber evidence="3">1.4.1.13</ecNumber>
    </submittedName>
</protein>